<dbReference type="InterPro" id="IPR045540">
    <property type="entry name" value="YegS/DAGK_C"/>
</dbReference>
<comment type="cofactor">
    <cofactor evidence="1">
        <name>Mg(2+)</name>
        <dbReference type="ChEBI" id="CHEBI:18420"/>
    </cofactor>
</comment>
<evidence type="ECO:0000256" key="10">
    <source>
        <dbReference type="ARBA" id="ARBA00023209"/>
    </source>
</evidence>
<dbReference type="InterPro" id="IPR005218">
    <property type="entry name" value="Diacylglycerol/lipid_kinase"/>
</dbReference>
<keyword evidence="8" id="KW-0460">Magnesium</keyword>
<protein>
    <submittedName>
        <fullName evidence="13">Unannotated protein</fullName>
    </submittedName>
</protein>
<evidence type="ECO:0000256" key="7">
    <source>
        <dbReference type="ARBA" id="ARBA00022840"/>
    </source>
</evidence>
<dbReference type="Pfam" id="PF00781">
    <property type="entry name" value="DAGK_cat"/>
    <property type="match status" value="1"/>
</dbReference>
<dbReference type="GO" id="GO:0004143">
    <property type="term" value="F:ATP-dependent diacylglycerol kinase activity"/>
    <property type="evidence" value="ECO:0007669"/>
    <property type="project" value="TreeGrafter"/>
</dbReference>
<dbReference type="GO" id="GO:0046872">
    <property type="term" value="F:metal ion binding"/>
    <property type="evidence" value="ECO:0007669"/>
    <property type="project" value="UniProtKB-KW"/>
</dbReference>
<dbReference type="AlphaFoldDB" id="A0A6J6P811"/>
<dbReference type="NCBIfam" id="TIGR00147">
    <property type="entry name" value="YegS/Rv2252/BmrU family lipid kinase"/>
    <property type="match status" value="1"/>
</dbReference>
<dbReference type="PANTHER" id="PTHR12358:SF106">
    <property type="entry name" value="LIPID KINASE YEGS"/>
    <property type="match status" value="1"/>
</dbReference>
<name>A0A6J6P811_9ZZZZ</name>
<dbReference type="SUPFAM" id="SSF111331">
    <property type="entry name" value="NAD kinase/diacylglycerol kinase-like"/>
    <property type="match status" value="1"/>
</dbReference>
<dbReference type="Gene3D" id="3.40.50.10330">
    <property type="entry name" value="Probable inorganic polyphosphate/atp-NAD kinase, domain 1"/>
    <property type="match status" value="1"/>
</dbReference>
<dbReference type="Pfam" id="PF19279">
    <property type="entry name" value="YegS_C"/>
    <property type="match status" value="1"/>
</dbReference>
<keyword evidence="5" id="KW-0547">Nucleotide-binding</keyword>
<evidence type="ECO:0000256" key="2">
    <source>
        <dbReference type="ARBA" id="ARBA00022516"/>
    </source>
</evidence>
<evidence type="ECO:0000313" key="13">
    <source>
        <dbReference type="EMBL" id="CAB4694967.1"/>
    </source>
</evidence>
<dbReference type="InterPro" id="IPR050187">
    <property type="entry name" value="Lipid_Phosphate_FormReg"/>
</dbReference>
<organism evidence="13">
    <name type="scientific">freshwater metagenome</name>
    <dbReference type="NCBI Taxonomy" id="449393"/>
    <lineage>
        <taxon>unclassified sequences</taxon>
        <taxon>metagenomes</taxon>
        <taxon>ecological metagenomes</taxon>
    </lineage>
</organism>
<evidence type="ECO:0000256" key="5">
    <source>
        <dbReference type="ARBA" id="ARBA00022741"/>
    </source>
</evidence>
<accession>A0A6J6P811</accession>
<keyword evidence="2" id="KW-0444">Lipid biosynthesis</keyword>
<keyword evidence="10" id="KW-0594">Phospholipid biosynthesis</keyword>
<evidence type="ECO:0000256" key="4">
    <source>
        <dbReference type="ARBA" id="ARBA00022723"/>
    </source>
</evidence>
<dbReference type="PROSITE" id="PS50146">
    <property type="entry name" value="DAGK"/>
    <property type="match status" value="1"/>
</dbReference>
<evidence type="ECO:0000256" key="3">
    <source>
        <dbReference type="ARBA" id="ARBA00022679"/>
    </source>
</evidence>
<dbReference type="Gene3D" id="2.60.200.40">
    <property type="match status" value="1"/>
</dbReference>
<evidence type="ECO:0000256" key="6">
    <source>
        <dbReference type="ARBA" id="ARBA00022777"/>
    </source>
</evidence>
<evidence type="ECO:0000259" key="12">
    <source>
        <dbReference type="PROSITE" id="PS50146"/>
    </source>
</evidence>
<keyword evidence="9" id="KW-0443">Lipid metabolism</keyword>
<keyword evidence="7" id="KW-0067">ATP-binding</keyword>
<dbReference type="InterPro" id="IPR016064">
    <property type="entry name" value="NAD/diacylglycerol_kinase_sf"/>
</dbReference>
<dbReference type="GO" id="GO:0005524">
    <property type="term" value="F:ATP binding"/>
    <property type="evidence" value="ECO:0007669"/>
    <property type="project" value="UniProtKB-KW"/>
</dbReference>
<keyword evidence="6" id="KW-0418">Kinase</keyword>
<dbReference type="GO" id="GO:0008654">
    <property type="term" value="P:phospholipid biosynthetic process"/>
    <property type="evidence" value="ECO:0007669"/>
    <property type="project" value="UniProtKB-KW"/>
</dbReference>
<feature type="domain" description="DAGKc" evidence="12">
    <location>
        <begin position="1"/>
        <end position="132"/>
    </location>
</feature>
<evidence type="ECO:0000256" key="11">
    <source>
        <dbReference type="ARBA" id="ARBA00023264"/>
    </source>
</evidence>
<reference evidence="13" key="1">
    <citation type="submission" date="2020-05" db="EMBL/GenBank/DDBJ databases">
        <authorList>
            <person name="Chiriac C."/>
            <person name="Salcher M."/>
            <person name="Ghai R."/>
            <person name="Kavagutti S V."/>
        </authorList>
    </citation>
    <scope>NUCLEOTIDE SEQUENCE</scope>
</reference>
<dbReference type="SMART" id="SM00046">
    <property type="entry name" value="DAGKc"/>
    <property type="match status" value="1"/>
</dbReference>
<keyword evidence="11" id="KW-1208">Phospholipid metabolism</keyword>
<dbReference type="EMBL" id="CAEZXK010000054">
    <property type="protein sequence ID" value="CAB4694967.1"/>
    <property type="molecule type" value="Genomic_DNA"/>
</dbReference>
<dbReference type="GO" id="GO:0005886">
    <property type="term" value="C:plasma membrane"/>
    <property type="evidence" value="ECO:0007669"/>
    <property type="project" value="TreeGrafter"/>
</dbReference>
<sequence length="300" mass="31948">MAIGLIVNPTAGRGSGRENHGVITAEFERLGVDVLDLSARSIEEAEAKARMAIAHQQIEALVVAGGDGMVHLGVNLATDAKIPLGIIACGTGNDSARALGLPIDNVTWATQVAADHIGRTRSVDVGLVENDKGRFFFFGSISAGFDALVNARANKWKFPKGPSRYKFAMFRELAAFKKLRYKLIVDGEYHEIDAMLCAVTNVEGYGGGMKVTPDAKPDDGELDLFIVHKISRRELIKIFPSVYTGGHVGHPAVEIVRVKNVEIDSGKTPAFADGESAGHSPLKISVVPAGLEILGPKPVA</sequence>
<keyword evidence="4" id="KW-0479">Metal-binding</keyword>
<keyword evidence="3" id="KW-0808">Transferase</keyword>
<dbReference type="InterPro" id="IPR017438">
    <property type="entry name" value="ATP-NAD_kinase_N"/>
</dbReference>
<evidence type="ECO:0000256" key="9">
    <source>
        <dbReference type="ARBA" id="ARBA00023098"/>
    </source>
</evidence>
<evidence type="ECO:0000256" key="1">
    <source>
        <dbReference type="ARBA" id="ARBA00001946"/>
    </source>
</evidence>
<proteinExistence type="predicted"/>
<gene>
    <name evidence="13" type="ORF">UFOPK2370_01199</name>
</gene>
<dbReference type="PANTHER" id="PTHR12358">
    <property type="entry name" value="SPHINGOSINE KINASE"/>
    <property type="match status" value="1"/>
</dbReference>
<dbReference type="InterPro" id="IPR001206">
    <property type="entry name" value="Diacylglycerol_kinase_cat_dom"/>
</dbReference>
<evidence type="ECO:0000256" key="8">
    <source>
        <dbReference type="ARBA" id="ARBA00022842"/>
    </source>
</evidence>